<dbReference type="SUPFAM" id="SSF53067">
    <property type="entry name" value="Actin-like ATPase domain"/>
    <property type="match status" value="1"/>
</dbReference>
<dbReference type="RefSeq" id="WP_188632926.1">
    <property type="nucleotide sequence ID" value="NZ_BMNQ01000025.1"/>
</dbReference>
<sequence length="299" mass="32810">MKYYLSFDFGGTFIKYALVREDAGVSMADKVPTPASLEGLVDLVLEVSDDFRRHSDIEGIAVSCPGTITANGKVEGTSAISYLDQLALKDLLEERTGEQVAVENDANCAALAELWKGAARGCREVLTLVIGTGIGGAVISNGDLYRGANLYAGEFGYAILYADPKNKQVEHWSHLGSTSALIRKVAKEKDMTDRDISGEHIFEWAEEGDDICRQAIDDFYFMLAAGIHNLQHIYDPERILVGGGISHRDDFIPSLTEKVEDVQDLMDLDSIKPIIRTCQFKSQANLIGAAYHFIKSHNS</sequence>
<dbReference type="CDD" id="cd24152">
    <property type="entry name" value="ASKHA_NBD_ROK-like"/>
    <property type="match status" value="1"/>
</dbReference>
<comment type="similarity">
    <text evidence="1">Belongs to the ROK (NagC/XylR) family.</text>
</comment>
<evidence type="ECO:0000313" key="2">
    <source>
        <dbReference type="EMBL" id="GGJ97354.1"/>
    </source>
</evidence>
<dbReference type="InterPro" id="IPR043129">
    <property type="entry name" value="ATPase_NBD"/>
</dbReference>
<reference evidence="2" key="2">
    <citation type="submission" date="2020-09" db="EMBL/GenBank/DDBJ databases">
        <authorList>
            <person name="Sun Q."/>
            <person name="Ohkuma M."/>
        </authorList>
    </citation>
    <scope>NUCLEOTIDE SEQUENCE</scope>
    <source>
        <strain evidence="2">JCM 12580</strain>
    </source>
</reference>
<evidence type="ECO:0000313" key="3">
    <source>
        <dbReference type="Proteomes" id="UP000658382"/>
    </source>
</evidence>
<dbReference type="PANTHER" id="PTHR18964">
    <property type="entry name" value="ROK (REPRESSOR, ORF, KINASE) FAMILY"/>
    <property type="match status" value="1"/>
</dbReference>
<dbReference type="AlphaFoldDB" id="A0A917PXH2"/>
<protein>
    <submittedName>
        <fullName evidence="2">Transcriptional regulator</fullName>
    </submittedName>
</protein>
<comment type="caution">
    <text evidence="2">The sequence shown here is derived from an EMBL/GenBank/DDBJ whole genome shotgun (WGS) entry which is preliminary data.</text>
</comment>
<accession>A0A917PXH2</accession>
<keyword evidence="3" id="KW-1185">Reference proteome</keyword>
<dbReference type="PANTHER" id="PTHR18964:SF170">
    <property type="entry name" value="SUGAR KINASE"/>
    <property type="match status" value="1"/>
</dbReference>
<organism evidence="2 3">
    <name type="scientific">Lentibacillus kapialis</name>
    <dbReference type="NCBI Taxonomy" id="340214"/>
    <lineage>
        <taxon>Bacteria</taxon>
        <taxon>Bacillati</taxon>
        <taxon>Bacillota</taxon>
        <taxon>Bacilli</taxon>
        <taxon>Bacillales</taxon>
        <taxon>Bacillaceae</taxon>
        <taxon>Lentibacillus</taxon>
    </lineage>
</organism>
<proteinExistence type="inferred from homology"/>
<dbReference type="EMBL" id="BMNQ01000025">
    <property type="protein sequence ID" value="GGJ97354.1"/>
    <property type="molecule type" value="Genomic_DNA"/>
</dbReference>
<evidence type="ECO:0000256" key="1">
    <source>
        <dbReference type="ARBA" id="ARBA00006479"/>
    </source>
</evidence>
<name>A0A917PXH2_9BACI</name>
<dbReference type="Proteomes" id="UP000658382">
    <property type="component" value="Unassembled WGS sequence"/>
</dbReference>
<gene>
    <name evidence="2" type="ORF">GCM10007063_19650</name>
</gene>
<dbReference type="InterPro" id="IPR000600">
    <property type="entry name" value="ROK"/>
</dbReference>
<dbReference type="Gene3D" id="3.30.420.40">
    <property type="match status" value="2"/>
</dbReference>
<dbReference type="Pfam" id="PF00480">
    <property type="entry name" value="ROK"/>
    <property type="match status" value="1"/>
</dbReference>
<reference evidence="2" key="1">
    <citation type="journal article" date="2014" name="Int. J. Syst. Evol. Microbiol.">
        <title>Complete genome sequence of Corynebacterium casei LMG S-19264T (=DSM 44701T), isolated from a smear-ripened cheese.</title>
        <authorList>
            <consortium name="US DOE Joint Genome Institute (JGI-PGF)"/>
            <person name="Walter F."/>
            <person name="Albersmeier A."/>
            <person name="Kalinowski J."/>
            <person name="Ruckert C."/>
        </authorList>
    </citation>
    <scope>NUCLEOTIDE SEQUENCE</scope>
    <source>
        <strain evidence="2">JCM 12580</strain>
    </source>
</reference>